<dbReference type="GO" id="GO:0004721">
    <property type="term" value="F:phosphoprotein phosphatase activity"/>
    <property type="evidence" value="ECO:0007669"/>
    <property type="project" value="InterPro"/>
</dbReference>
<dbReference type="RefSeq" id="WP_204938115.1">
    <property type="nucleotide sequence ID" value="NZ_BAAAUM010000001.1"/>
</dbReference>
<dbReference type="InterPro" id="IPR000387">
    <property type="entry name" value="Tyr_Pase_dom"/>
</dbReference>
<comment type="similarity">
    <text evidence="1">Belongs to the protein-tyrosine phosphatase family.</text>
</comment>
<evidence type="ECO:0000259" key="2">
    <source>
        <dbReference type="PROSITE" id="PS50056"/>
    </source>
</evidence>
<proteinExistence type="inferred from homology"/>
<name>A0A9W6HQN2_9MICO</name>
<dbReference type="EMBL" id="BSET01000001">
    <property type="protein sequence ID" value="GLK00391.1"/>
    <property type="molecule type" value="Genomic_DNA"/>
</dbReference>
<dbReference type="InterPro" id="IPR016130">
    <property type="entry name" value="Tyr_Pase_AS"/>
</dbReference>
<gene>
    <name evidence="3" type="ORF">GCM10017596_01060</name>
</gene>
<dbReference type="PROSITE" id="PS50056">
    <property type="entry name" value="TYR_PHOSPHATASE_2"/>
    <property type="match status" value="1"/>
</dbReference>
<feature type="domain" description="Tyrosine specific protein phosphatases" evidence="2">
    <location>
        <begin position="117"/>
        <end position="149"/>
    </location>
</feature>
<dbReference type="Gene3D" id="3.90.190.10">
    <property type="entry name" value="Protein tyrosine phosphatase superfamily"/>
    <property type="match status" value="1"/>
</dbReference>
<dbReference type="AlphaFoldDB" id="A0A9W6HQN2"/>
<dbReference type="PROSITE" id="PS00383">
    <property type="entry name" value="TYR_PHOSPHATASE_1"/>
    <property type="match status" value="1"/>
</dbReference>
<reference evidence="3" key="2">
    <citation type="submission" date="2023-01" db="EMBL/GenBank/DDBJ databases">
        <authorList>
            <person name="Sun Q."/>
            <person name="Evtushenko L."/>
        </authorList>
    </citation>
    <scope>NUCLEOTIDE SEQUENCE</scope>
    <source>
        <strain evidence="3">VKM Ac-1958</strain>
    </source>
</reference>
<dbReference type="PANTHER" id="PTHR31126">
    <property type="entry name" value="TYROSINE-PROTEIN PHOSPHATASE"/>
    <property type="match status" value="1"/>
</dbReference>
<dbReference type="InterPro" id="IPR026893">
    <property type="entry name" value="Tyr/Ser_Pase_IphP-type"/>
</dbReference>
<dbReference type="Proteomes" id="UP001142325">
    <property type="component" value="Unassembled WGS sequence"/>
</dbReference>
<sequence length="244" mass="26145">MAPDRLITAAPLHNLRPVGGLPTRTGDVVRDDLIWRSAAPLSRRTPASEAVVALGVRAVVDLRDARERASTPGAWQHPVLQARPMPVFEDRLHEIRFADLSELYAVMIDESGAALARAFAAVSEHAAGGVLIHCTAGKDRTGVLSALVLDVLGVERTLVLDDFAQSQQRLGPSYLAELFADVDARSLPGIAAHRATASPPELLEGAFARIDGEWGGSSAYLRAHGLDEDAIPRLRTLMGVRDEA</sequence>
<accession>A0A9W6HQN2</accession>
<evidence type="ECO:0000256" key="1">
    <source>
        <dbReference type="ARBA" id="ARBA00009580"/>
    </source>
</evidence>
<reference evidence="3" key="1">
    <citation type="journal article" date="2014" name="Int. J. Syst. Evol. Microbiol.">
        <title>Complete genome sequence of Corynebacterium casei LMG S-19264T (=DSM 44701T), isolated from a smear-ripened cheese.</title>
        <authorList>
            <consortium name="US DOE Joint Genome Institute (JGI-PGF)"/>
            <person name="Walter F."/>
            <person name="Albersmeier A."/>
            <person name="Kalinowski J."/>
            <person name="Ruckert C."/>
        </authorList>
    </citation>
    <scope>NUCLEOTIDE SEQUENCE</scope>
    <source>
        <strain evidence="3">VKM Ac-1958</strain>
    </source>
</reference>
<evidence type="ECO:0000313" key="3">
    <source>
        <dbReference type="EMBL" id="GLK00391.1"/>
    </source>
</evidence>
<dbReference type="PANTHER" id="PTHR31126:SF1">
    <property type="entry name" value="TYROSINE SPECIFIC PROTEIN PHOSPHATASES DOMAIN-CONTAINING PROTEIN"/>
    <property type="match status" value="1"/>
</dbReference>
<keyword evidence="4" id="KW-1185">Reference proteome</keyword>
<evidence type="ECO:0000313" key="4">
    <source>
        <dbReference type="Proteomes" id="UP001142325"/>
    </source>
</evidence>
<organism evidence="3 4">
    <name type="scientific">Microbacterium keratanolyticum</name>
    <dbReference type="NCBI Taxonomy" id="67574"/>
    <lineage>
        <taxon>Bacteria</taxon>
        <taxon>Bacillati</taxon>
        <taxon>Actinomycetota</taxon>
        <taxon>Actinomycetes</taxon>
        <taxon>Micrococcales</taxon>
        <taxon>Microbacteriaceae</taxon>
        <taxon>Microbacterium</taxon>
    </lineage>
</organism>
<dbReference type="Pfam" id="PF13350">
    <property type="entry name" value="Y_phosphatase3"/>
    <property type="match status" value="1"/>
</dbReference>
<protein>
    <submittedName>
        <fullName evidence="3">Protein-tyrosine-phosphatase</fullName>
    </submittedName>
</protein>
<dbReference type="InterPro" id="IPR029021">
    <property type="entry name" value="Prot-tyrosine_phosphatase-like"/>
</dbReference>
<dbReference type="SUPFAM" id="SSF52799">
    <property type="entry name" value="(Phosphotyrosine protein) phosphatases II"/>
    <property type="match status" value="1"/>
</dbReference>
<comment type="caution">
    <text evidence="3">The sequence shown here is derived from an EMBL/GenBank/DDBJ whole genome shotgun (WGS) entry which is preliminary data.</text>
</comment>